<dbReference type="AlphaFoldDB" id="A0AAE7BPA0"/>
<proteinExistence type="predicted"/>
<evidence type="ECO:0000313" key="2">
    <source>
        <dbReference type="Proteomes" id="UP000463931"/>
    </source>
</evidence>
<dbReference type="RefSeq" id="WP_163587710.1">
    <property type="nucleotide sequence ID" value="NZ_CP040852.1"/>
</dbReference>
<protein>
    <submittedName>
        <fullName evidence="1">Uncharacterized protein</fullName>
    </submittedName>
</protein>
<reference evidence="1 2" key="1">
    <citation type="journal article" date="2019" name="Nat. Med.">
        <title>Preventing dysbiosis of the neonatal mouse intestinal microbiome protects against late-onset sepsis.</title>
        <authorList>
            <person name="Singer J.R."/>
            <person name="Blosser E.G."/>
            <person name="Zindl C.L."/>
            <person name="Silberger D.J."/>
            <person name="Conlan S."/>
            <person name="Laufer V.A."/>
            <person name="DiToro D."/>
            <person name="Deming C."/>
            <person name="Kumar R."/>
            <person name="Morrow C.D."/>
            <person name="Segre J.A."/>
            <person name="Gray M.J."/>
            <person name="Randolph D.A."/>
            <person name="Weaver C.T."/>
        </authorList>
    </citation>
    <scope>NUCLEOTIDE SEQUENCE [LARGE SCALE GENOMIC DNA]</scope>
    <source>
        <strain evidence="1 2">V10</strain>
    </source>
</reference>
<evidence type="ECO:0000313" key="1">
    <source>
        <dbReference type="EMBL" id="QIA88986.1"/>
    </source>
</evidence>
<organism evidence="1 2">
    <name type="scientific">Ligilactobacillus murinus</name>
    <dbReference type="NCBI Taxonomy" id="1622"/>
    <lineage>
        <taxon>Bacteria</taxon>
        <taxon>Bacillati</taxon>
        <taxon>Bacillota</taxon>
        <taxon>Bacilli</taxon>
        <taxon>Lactobacillales</taxon>
        <taxon>Lactobacillaceae</taxon>
        <taxon>Ligilactobacillus</taxon>
    </lineage>
</organism>
<gene>
    <name evidence="1" type="ORF">FEE40_01575</name>
</gene>
<name>A0AAE7BPA0_9LACO</name>
<dbReference type="Proteomes" id="UP000463931">
    <property type="component" value="Chromosome"/>
</dbReference>
<dbReference type="EMBL" id="CP040852">
    <property type="protein sequence ID" value="QIA88986.1"/>
    <property type="molecule type" value="Genomic_DNA"/>
</dbReference>
<sequence length="61" mass="6820">MIYTRATGQALSWDAFYNDDLVEEDGRIIYDGTTVEYKMLLDCSDILACGNVYEITGVTEG</sequence>
<accession>A0AAE7BPA0</accession>